<dbReference type="InterPro" id="IPR043138">
    <property type="entry name" value="GGT_lsub"/>
</dbReference>
<dbReference type="Gene3D" id="3.60.20.40">
    <property type="match status" value="1"/>
</dbReference>
<dbReference type="Proteomes" id="UP000248311">
    <property type="component" value="Unassembled WGS sequence"/>
</dbReference>
<sequence length="528" mass="54990">MTPELPYPSQRQPVMGRAMVATSQPLAAQAGLSMLARGGSAADAAVAAAMVLTVVEPTGNGIGSDAFALVHDGQALHGLNASGRAPATWTPERFAGQEAMPTRGWDAVTVPGAVSGWIALWRRFGTLPLDEIAAPAIRYAEEGHPLAPLIARQWRSGAEILQDQPGFAACFMPGGRTPEAGEWVRLPDHGATLRRIADTEGAAFYEGDLAEAMVAHAQANGGAMTRDDLAAHRADWVAPVSQRFGDHVIHEIPPSGQGITALMALGMLEGLDLPDHPDDPAQMHLAIEAVKLAMADARAHVADIAAMRWAPEALLDPAYLASRAALIDSARAGDPQAGAPTEGGTVYLSVADENGMMVSFIQSNYMGFGSGVVVPGTGISMQNRGAGFTLEPGHPNEVGPGKRPFHTIIPAFATDAETGAPRMAFGVMGGLMQAQGHVQMALRVLRAGQNPQAAADAPRWRCMGGKKVAVEAGFDPALAEALRALGHEITVETLDAMFGFGGAQLILKGAQGYIGGSDPRKDGQAVAF</sequence>
<dbReference type="OrthoDB" id="9781342at2"/>
<protein>
    <submittedName>
        <fullName evidence="1">Gamma-glutamyltransferase 2</fullName>
    </submittedName>
</protein>
<evidence type="ECO:0000313" key="1">
    <source>
        <dbReference type="EMBL" id="PYE85683.1"/>
    </source>
</evidence>
<dbReference type="PANTHER" id="PTHR43881:SF1">
    <property type="entry name" value="GAMMA-GLUTAMYLTRANSPEPTIDASE (AFU_ORTHOLOGUE AFUA_4G13580)"/>
    <property type="match status" value="1"/>
</dbReference>
<comment type="caution">
    <text evidence="1">The sequence shown here is derived from an EMBL/GenBank/DDBJ whole genome shotgun (WGS) entry which is preliminary data.</text>
</comment>
<dbReference type="AlphaFoldDB" id="A0A318SVQ1"/>
<accession>A0A318SVQ1</accession>
<dbReference type="Pfam" id="PF01019">
    <property type="entry name" value="G_glu_transpept"/>
    <property type="match status" value="1"/>
</dbReference>
<dbReference type="RefSeq" id="WP_110812717.1">
    <property type="nucleotide sequence ID" value="NZ_QJTE01000001.1"/>
</dbReference>
<name>A0A318SVQ1_9RHOB</name>
<organism evidence="1 2">
    <name type="scientific">Pseudoroseicyclus aestuarii</name>
    <dbReference type="NCBI Taxonomy" id="1795041"/>
    <lineage>
        <taxon>Bacteria</taxon>
        <taxon>Pseudomonadati</taxon>
        <taxon>Pseudomonadota</taxon>
        <taxon>Alphaproteobacteria</taxon>
        <taxon>Rhodobacterales</taxon>
        <taxon>Paracoccaceae</taxon>
        <taxon>Pseudoroseicyclus</taxon>
    </lineage>
</organism>
<keyword evidence="1" id="KW-0808">Transferase</keyword>
<proteinExistence type="predicted"/>
<dbReference type="PRINTS" id="PR01210">
    <property type="entry name" value="GGTRANSPTASE"/>
</dbReference>
<gene>
    <name evidence="1" type="ORF">DFP88_101352</name>
</gene>
<dbReference type="GO" id="GO:0016740">
    <property type="term" value="F:transferase activity"/>
    <property type="evidence" value="ECO:0007669"/>
    <property type="project" value="UniProtKB-KW"/>
</dbReference>
<dbReference type="PANTHER" id="PTHR43881">
    <property type="entry name" value="GAMMA-GLUTAMYLTRANSPEPTIDASE (AFU_ORTHOLOGUE AFUA_4G13580)"/>
    <property type="match status" value="1"/>
</dbReference>
<dbReference type="InterPro" id="IPR043137">
    <property type="entry name" value="GGT_ssub_C"/>
</dbReference>
<reference evidence="1 2" key="1">
    <citation type="submission" date="2018-06" db="EMBL/GenBank/DDBJ databases">
        <title>Genomic Encyclopedia of Type Strains, Phase III (KMG-III): the genomes of soil and plant-associated and newly described type strains.</title>
        <authorList>
            <person name="Whitman W."/>
        </authorList>
    </citation>
    <scope>NUCLEOTIDE SEQUENCE [LARGE SCALE GENOMIC DNA]</scope>
    <source>
        <strain evidence="1 2">CECT 9025</strain>
    </source>
</reference>
<keyword evidence="2" id="KW-1185">Reference proteome</keyword>
<dbReference type="EMBL" id="QJTE01000001">
    <property type="protein sequence ID" value="PYE85683.1"/>
    <property type="molecule type" value="Genomic_DNA"/>
</dbReference>
<dbReference type="SUPFAM" id="SSF56235">
    <property type="entry name" value="N-terminal nucleophile aminohydrolases (Ntn hydrolases)"/>
    <property type="match status" value="1"/>
</dbReference>
<evidence type="ECO:0000313" key="2">
    <source>
        <dbReference type="Proteomes" id="UP000248311"/>
    </source>
</evidence>
<dbReference type="InterPro" id="IPR052896">
    <property type="entry name" value="GGT-like_enzyme"/>
</dbReference>
<dbReference type="Gene3D" id="1.10.246.130">
    <property type="match status" value="1"/>
</dbReference>
<dbReference type="InterPro" id="IPR029055">
    <property type="entry name" value="Ntn_hydrolases_N"/>
</dbReference>